<dbReference type="Pfam" id="PF07992">
    <property type="entry name" value="Pyr_redox_2"/>
    <property type="match status" value="1"/>
</dbReference>
<evidence type="ECO:0000256" key="4">
    <source>
        <dbReference type="ARBA" id="ARBA00023002"/>
    </source>
</evidence>
<keyword evidence="8" id="KW-1185">Reference proteome</keyword>
<protein>
    <submittedName>
        <fullName evidence="7">Apoptosis-inducing factor 2</fullName>
    </submittedName>
</protein>
<dbReference type="AlphaFoldDB" id="A0AAD4DMH8"/>
<evidence type="ECO:0000256" key="5">
    <source>
        <dbReference type="SAM" id="MobiDB-lite"/>
    </source>
</evidence>
<gene>
    <name evidence="7" type="primary">AIFM2_2</name>
    <name evidence="7" type="ORF">BGZ95_010087</name>
</gene>
<comment type="similarity">
    <text evidence="1">Belongs to the FAD-dependent oxidoreductase family.</text>
</comment>
<name>A0AAD4DMH8_9FUNG</name>
<dbReference type="GO" id="GO:0005737">
    <property type="term" value="C:cytoplasm"/>
    <property type="evidence" value="ECO:0007669"/>
    <property type="project" value="TreeGrafter"/>
</dbReference>
<evidence type="ECO:0000256" key="3">
    <source>
        <dbReference type="ARBA" id="ARBA00022827"/>
    </source>
</evidence>
<evidence type="ECO:0000256" key="2">
    <source>
        <dbReference type="ARBA" id="ARBA00022630"/>
    </source>
</evidence>
<keyword evidence="3" id="KW-0274">FAD</keyword>
<accession>A0AAD4DMH8</accession>
<organism evidence="7 8">
    <name type="scientific">Linnemannia exigua</name>
    <dbReference type="NCBI Taxonomy" id="604196"/>
    <lineage>
        <taxon>Eukaryota</taxon>
        <taxon>Fungi</taxon>
        <taxon>Fungi incertae sedis</taxon>
        <taxon>Mucoromycota</taxon>
        <taxon>Mortierellomycotina</taxon>
        <taxon>Mortierellomycetes</taxon>
        <taxon>Mortierellales</taxon>
        <taxon>Mortierellaceae</taxon>
        <taxon>Linnemannia</taxon>
    </lineage>
</organism>
<evidence type="ECO:0000313" key="7">
    <source>
        <dbReference type="EMBL" id="KAG0280442.1"/>
    </source>
</evidence>
<evidence type="ECO:0000256" key="1">
    <source>
        <dbReference type="ARBA" id="ARBA00006442"/>
    </source>
</evidence>
<dbReference type="Proteomes" id="UP001194580">
    <property type="component" value="Unassembled WGS sequence"/>
</dbReference>
<keyword evidence="4" id="KW-0560">Oxidoreductase</keyword>
<feature type="domain" description="FAD/NAD(P)-binding" evidence="6">
    <location>
        <begin position="10"/>
        <end position="337"/>
    </location>
</feature>
<comment type="caution">
    <text evidence="7">The sequence shown here is derived from an EMBL/GenBank/DDBJ whole genome shotgun (WGS) entry which is preliminary data.</text>
</comment>
<keyword evidence="2" id="KW-0285">Flavoprotein</keyword>
<dbReference type="PANTHER" id="PTHR43735:SF3">
    <property type="entry name" value="FERROPTOSIS SUPPRESSOR PROTEIN 1"/>
    <property type="match status" value="1"/>
</dbReference>
<dbReference type="SUPFAM" id="SSF51905">
    <property type="entry name" value="FAD/NAD(P)-binding domain"/>
    <property type="match status" value="1"/>
</dbReference>
<dbReference type="InterPro" id="IPR036188">
    <property type="entry name" value="FAD/NAD-bd_sf"/>
</dbReference>
<feature type="region of interest" description="Disordered" evidence="5">
    <location>
        <begin position="361"/>
        <end position="394"/>
    </location>
</feature>
<dbReference type="GO" id="GO:0004174">
    <property type="term" value="F:electron-transferring-flavoprotein dehydrogenase activity"/>
    <property type="evidence" value="ECO:0007669"/>
    <property type="project" value="TreeGrafter"/>
</dbReference>
<sequence length="461" mass="51192">MADTSSNKKHIVILGGSYGGVACVNKLLRNLSKDSNIEITLIEKCDARYHCVASYRALVQKDFAKNLWIPYTNLFPKGSPHRIHRGLVRNIYNDHVLVAPIHDGTSESSLPSSELQRINFDYLVIATGSMIPSPAKWALNSSTEGLRKLDDARDLIVQSERIVIIGGGACGVELSGEIKYAFPDKSVTLIHDMPALVDYPRFPESFKEEARRYLTNHGVEVILNQRVEVEGLSRENSVQKAERSIKLQGSDRVIQSDLQFFSIGIKVDTGFLSTLEPSPNKKALDKKTQTPFDAETLLNPKTRAVKVRPTLQLDHDAFPHIFAIGDISTADPVPTCMAAVAAGETAARNIVKLIRKEEKRAAGHHPHYVHNPQHDHQHLGDEAESVDRSDDETNGYSCRSWNKLEAYVPVQTLMVLAMNPTGGVSHLPVVGSWFGNLTAKLAKSSDLFSGRFWREMNMPRP</sequence>
<dbReference type="EMBL" id="JAAAIL010000065">
    <property type="protein sequence ID" value="KAG0280442.1"/>
    <property type="molecule type" value="Genomic_DNA"/>
</dbReference>
<dbReference type="PRINTS" id="PR00411">
    <property type="entry name" value="PNDRDTASEI"/>
</dbReference>
<evidence type="ECO:0000313" key="8">
    <source>
        <dbReference type="Proteomes" id="UP001194580"/>
    </source>
</evidence>
<reference evidence="7" key="1">
    <citation type="journal article" date="2020" name="Fungal Divers.">
        <title>Resolving the Mortierellaceae phylogeny through synthesis of multi-gene phylogenetics and phylogenomics.</title>
        <authorList>
            <person name="Vandepol N."/>
            <person name="Liber J."/>
            <person name="Desiro A."/>
            <person name="Na H."/>
            <person name="Kennedy M."/>
            <person name="Barry K."/>
            <person name="Grigoriev I.V."/>
            <person name="Miller A.N."/>
            <person name="O'Donnell K."/>
            <person name="Stajich J.E."/>
            <person name="Bonito G."/>
        </authorList>
    </citation>
    <scope>NUCLEOTIDE SEQUENCE</scope>
    <source>
        <strain evidence="7">NRRL 28262</strain>
    </source>
</reference>
<dbReference type="GO" id="GO:0050660">
    <property type="term" value="F:flavin adenine dinucleotide binding"/>
    <property type="evidence" value="ECO:0007669"/>
    <property type="project" value="TreeGrafter"/>
</dbReference>
<dbReference type="InterPro" id="IPR023753">
    <property type="entry name" value="FAD/NAD-binding_dom"/>
</dbReference>
<dbReference type="PANTHER" id="PTHR43735">
    <property type="entry name" value="APOPTOSIS-INDUCING FACTOR 1"/>
    <property type="match status" value="1"/>
</dbReference>
<feature type="compositionally biased region" description="Basic and acidic residues" evidence="5">
    <location>
        <begin position="372"/>
        <end position="388"/>
    </location>
</feature>
<evidence type="ECO:0000259" key="6">
    <source>
        <dbReference type="Pfam" id="PF07992"/>
    </source>
</evidence>
<dbReference type="Gene3D" id="3.50.50.100">
    <property type="match status" value="1"/>
</dbReference>
<proteinExistence type="inferred from homology"/>
<dbReference type="PRINTS" id="PR00368">
    <property type="entry name" value="FADPNR"/>
</dbReference>